<evidence type="ECO:0000256" key="1">
    <source>
        <dbReference type="SAM" id="Phobius"/>
    </source>
</evidence>
<evidence type="ECO:0000313" key="3">
    <source>
        <dbReference type="Proteomes" id="UP001054902"/>
    </source>
</evidence>
<comment type="caution">
    <text evidence="2">The sequence shown here is derived from an EMBL/GenBank/DDBJ whole genome shotgun (WGS) entry which is preliminary data.</text>
</comment>
<accession>A0AAD3DC77</accession>
<feature type="transmembrane region" description="Helical" evidence="1">
    <location>
        <begin position="898"/>
        <end position="916"/>
    </location>
</feature>
<keyword evidence="3" id="KW-1185">Reference proteome</keyword>
<dbReference type="Proteomes" id="UP001054902">
    <property type="component" value="Unassembled WGS sequence"/>
</dbReference>
<organism evidence="2 3">
    <name type="scientific">Chaetoceros tenuissimus</name>
    <dbReference type="NCBI Taxonomy" id="426638"/>
    <lineage>
        <taxon>Eukaryota</taxon>
        <taxon>Sar</taxon>
        <taxon>Stramenopiles</taxon>
        <taxon>Ochrophyta</taxon>
        <taxon>Bacillariophyta</taxon>
        <taxon>Coscinodiscophyceae</taxon>
        <taxon>Chaetocerotophycidae</taxon>
        <taxon>Chaetocerotales</taxon>
        <taxon>Chaetocerotaceae</taxon>
        <taxon>Chaetoceros</taxon>
    </lineage>
</organism>
<feature type="transmembrane region" description="Helical" evidence="1">
    <location>
        <begin position="779"/>
        <end position="807"/>
    </location>
</feature>
<evidence type="ECO:0008006" key="4">
    <source>
        <dbReference type="Google" id="ProtNLM"/>
    </source>
</evidence>
<proteinExistence type="predicted"/>
<name>A0AAD3DC77_9STRA</name>
<protein>
    <recommendedName>
        <fullName evidence="4">Ion transport domain-containing protein</fullName>
    </recommendedName>
</protein>
<dbReference type="AlphaFoldDB" id="A0AAD3DC77"/>
<keyword evidence="1" id="KW-0472">Membrane</keyword>
<evidence type="ECO:0000313" key="2">
    <source>
        <dbReference type="EMBL" id="GFH59969.1"/>
    </source>
</evidence>
<keyword evidence="1" id="KW-1133">Transmembrane helix</keyword>
<gene>
    <name evidence="2" type="ORF">CTEN210_16445</name>
</gene>
<sequence>MNGLNENPQHDDVQATFKELVVGYFDKDKGVEVDMSKKITSRYQKTDRFGKQVKGRKMATPMKSTKNLAPRITSKKNPREPPYTLYEEKRGLMSNQDDIEIYDSSLMGITLRQMKAVMANVERRCVEEGWKDGKGNLLSVENVSIKHVNKYVVEPFTKAIDRNASFVQCLPSCAGAQKPRFIASHSIDMPLFDMIDCYAQFVEDFSSNKSKAQDEKGGGMTEDTAIWIFTFAVRPWRDAPFRENEKAARMARQYAEYRTVTFLDRERKVFKRMWCVYDVYQALKGRFHSDETFWCIYTPFQHENDVGKSRKSVGIVPGGAPSDDTPSASLKREKHFPIDILEKLMKIDVKKCEAQEQGEINMILNAMKELKSLGELIKEKGEEKASSTPPEEHEHYEYINDAIRAYFATIGALKIAFASSDEKNGFKNNDEDMWKTFLSIMRKGQTKSVVRLDFRSGGGWDNLKREKAVELMENLPASISGVEIYNSNFGPELIEALAHWIEETSENLKTLIIQDTFAGSEWKEARGKDAIANLVKSLSQKKSQIKTLAVWGIDLDLLPLFVTDAKVVEALFSSLELVYTEKGLDKKRVEVLYTALQQCNKSNTDFAPHFMESAIEWSINELDEDPFLSESGYFLKLILNTFFTNRNNLMIIMVDLYVRLFTVIDISYWQGIDKQWHDARGSESVIIALCVFWLIFRELTQVNAQNIKNYICSFSNIIDLAQIVILLVSFWYGFDRADPNKDPSNNYHSAATIEAYYMWSIAVAWIALIYELRNFVFPLAVFVTALEQIFITLVPFLFTTVLVIMMFSHMYRAGYCPRVDFETPSLAPSISFSPSVSSTPSSLPSFKPTFYLDEPDWGDENGPDFQEIWCEDVPKSYRTSFAWFLSGDLWNFDKSLTYFYAFIIGVLFFNIVIAVVSNRFTDVQNDAEHSFWLHRYSLTQELYSVRTFFFFVPNVLKKWNRNGHSQLGRFDFLDEATIPEYNLSSSESAKSQARENELSIFLDWWLSPKDLEIPPPTLVNRIKLYFLYSYWQDIIFPNEVIERILRGLKRQDNIKGENMNFFGRMKVNITRFLVKMLMILVFILSLVATAFIILLGICTFGLAWPSPLTHFLFHAKTDPPKSSTENKVSKKDIDAIVQKRLDVEKKDLEKMIRRQMKEELTEMKEMMALLTNYHLS</sequence>
<feature type="transmembrane region" description="Helical" evidence="1">
    <location>
        <begin position="754"/>
        <end position="772"/>
    </location>
</feature>
<dbReference type="EMBL" id="BLLK01000069">
    <property type="protein sequence ID" value="GFH59969.1"/>
    <property type="molecule type" value="Genomic_DNA"/>
</dbReference>
<keyword evidence="1" id="KW-0812">Transmembrane</keyword>
<reference evidence="2 3" key="1">
    <citation type="journal article" date="2021" name="Sci. Rep.">
        <title>The genome of the diatom Chaetoceros tenuissimus carries an ancient integrated fragment of an extant virus.</title>
        <authorList>
            <person name="Hongo Y."/>
            <person name="Kimura K."/>
            <person name="Takaki Y."/>
            <person name="Yoshida Y."/>
            <person name="Baba S."/>
            <person name="Kobayashi G."/>
            <person name="Nagasaki K."/>
            <person name="Hano T."/>
            <person name="Tomaru Y."/>
        </authorList>
    </citation>
    <scope>NUCLEOTIDE SEQUENCE [LARGE SCALE GENOMIC DNA]</scope>
    <source>
        <strain evidence="2 3">NIES-3715</strain>
    </source>
</reference>
<feature type="transmembrane region" description="Helical" evidence="1">
    <location>
        <begin position="681"/>
        <end position="699"/>
    </location>
</feature>
<feature type="transmembrane region" description="Helical" evidence="1">
    <location>
        <begin position="1072"/>
        <end position="1104"/>
    </location>
</feature>
<feature type="transmembrane region" description="Helical" evidence="1">
    <location>
        <begin position="711"/>
        <end position="734"/>
    </location>
</feature>